<gene>
    <name evidence="1" type="ORF">V6N11_022206</name>
</gene>
<evidence type="ECO:0000313" key="2">
    <source>
        <dbReference type="Proteomes" id="UP001396334"/>
    </source>
</evidence>
<dbReference type="Proteomes" id="UP001396334">
    <property type="component" value="Unassembled WGS sequence"/>
</dbReference>
<name>A0ABR2TII2_9ROSI</name>
<organism evidence="1 2">
    <name type="scientific">Hibiscus sabdariffa</name>
    <name type="common">roselle</name>
    <dbReference type="NCBI Taxonomy" id="183260"/>
    <lineage>
        <taxon>Eukaryota</taxon>
        <taxon>Viridiplantae</taxon>
        <taxon>Streptophyta</taxon>
        <taxon>Embryophyta</taxon>
        <taxon>Tracheophyta</taxon>
        <taxon>Spermatophyta</taxon>
        <taxon>Magnoliopsida</taxon>
        <taxon>eudicotyledons</taxon>
        <taxon>Gunneridae</taxon>
        <taxon>Pentapetalae</taxon>
        <taxon>rosids</taxon>
        <taxon>malvids</taxon>
        <taxon>Malvales</taxon>
        <taxon>Malvaceae</taxon>
        <taxon>Malvoideae</taxon>
        <taxon>Hibiscus</taxon>
    </lineage>
</organism>
<evidence type="ECO:0000313" key="1">
    <source>
        <dbReference type="EMBL" id="KAK9037287.1"/>
    </source>
</evidence>
<comment type="caution">
    <text evidence="1">The sequence shown here is derived from an EMBL/GenBank/DDBJ whole genome shotgun (WGS) entry which is preliminary data.</text>
</comment>
<sequence>MPTAMRMIGRKGFDSSHCRGGCALFSQPSSTIRVDYRPCFQSHHVRFQWSRNHLWGNSADFYFNGNNLRPCEEAIGEDNAKDFISSGGLRELQRISMESSRDDIRHLAKKMLKSNTVFQGQMVSS</sequence>
<keyword evidence="2" id="KW-1185">Reference proteome</keyword>
<dbReference type="EMBL" id="JBBPBN010000005">
    <property type="protein sequence ID" value="KAK9037287.1"/>
    <property type="molecule type" value="Genomic_DNA"/>
</dbReference>
<proteinExistence type="predicted"/>
<protein>
    <submittedName>
        <fullName evidence="1">Uncharacterized protein</fullName>
    </submittedName>
</protein>
<reference evidence="1 2" key="1">
    <citation type="journal article" date="2024" name="G3 (Bethesda)">
        <title>Genome assembly of Hibiscus sabdariffa L. provides insights into metabolisms of medicinal natural products.</title>
        <authorList>
            <person name="Kim T."/>
        </authorList>
    </citation>
    <scope>NUCLEOTIDE SEQUENCE [LARGE SCALE GENOMIC DNA]</scope>
    <source>
        <strain evidence="1">TK-2024</strain>
        <tissue evidence="1">Old leaves</tissue>
    </source>
</reference>
<accession>A0ABR2TII2</accession>